<dbReference type="PANTHER" id="PTHR21340:SF0">
    <property type="entry name" value="BIS(5'-NUCLEOSYL)-TETRAPHOSPHATASE [ASYMMETRICAL]"/>
    <property type="match status" value="1"/>
</dbReference>
<feature type="domain" description="Nudix hydrolase" evidence="2">
    <location>
        <begin position="30"/>
        <end position="161"/>
    </location>
</feature>
<dbReference type="GO" id="GO:0004081">
    <property type="term" value="F:bis(5'-nucleosyl)-tetraphosphatase (asymmetrical) activity"/>
    <property type="evidence" value="ECO:0007669"/>
    <property type="project" value="TreeGrafter"/>
</dbReference>
<reference evidence="3 4" key="1">
    <citation type="submission" date="2018-08" db="EMBL/GenBank/DDBJ databases">
        <title>Verrucosispora craniellae sp. nov., isolated from a marine sponge in the South China Sea.</title>
        <authorList>
            <person name="Li L."/>
            <person name="Lin H.W."/>
        </authorList>
    </citation>
    <scope>NUCLEOTIDE SEQUENCE [LARGE SCALE GENOMIC DNA]</scope>
    <source>
        <strain evidence="3 4">LHW63014</strain>
    </source>
</reference>
<dbReference type="PROSITE" id="PS00893">
    <property type="entry name" value="NUDIX_BOX"/>
    <property type="match status" value="1"/>
</dbReference>
<dbReference type="SUPFAM" id="SSF55811">
    <property type="entry name" value="Nudix"/>
    <property type="match status" value="1"/>
</dbReference>
<dbReference type="GO" id="GO:0006754">
    <property type="term" value="P:ATP biosynthetic process"/>
    <property type="evidence" value="ECO:0007669"/>
    <property type="project" value="TreeGrafter"/>
</dbReference>
<evidence type="ECO:0000313" key="4">
    <source>
        <dbReference type="Proteomes" id="UP000262621"/>
    </source>
</evidence>
<dbReference type="InterPro" id="IPR000086">
    <property type="entry name" value="NUDIX_hydrolase_dom"/>
</dbReference>
<dbReference type="PANTHER" id="PTHR21340">
    <property type="entry name" value="DIADENOSINE 5,5-P1,P4-TETRAPHOSPHATE PYROPHOSPHOHYDROLASE MUTT"/>
    <property type="match status" value="1"/>
</dbReference>
<evidence type="ECO:0000256" key="1">
    <source>
        <dbReference type="ARBA" id="ARBA00022801"/>
    </source>
</evidence>
<dbReference type="AlphaFoldDB" id="A0A372FSE1"/>
<dbReference type="InterPro" id="IPR015797">
    <property type="entry name" value="NUDIX_hydrolase-like_dom_sf"/>
</dbReference>
<keyword evidence="1" id="KW-0378">Hydrolase</keyword>
<evidence type="ECO:0000259" key="2">
    <source>
        <dbReference type="PROSITE" id="PS51462"/>
    </source>
</evidence>
<dbReference type="InterPro" id="IPR020084">
    <property type="entry name" value="NUDIX_hydrolase_CS"/>
</dbReference>
<dbReference type="Proteomes" id="UP000262621">
    <property type="component" value="Unassembled WGS sequence"/>
</dbReference>
<dbReference type="InterPro" id="IPR051325">
    <property type="entry name" value="Nudix_hydrolase_domain"/>
</dbReference>
<dbReference type="PROSITE" id="PS51462">
    <property type="entry name" value="NUDIX"/>
    <property type="match status" value="1"/>
</dbReference>
<proteinExistence type="predicted"/>
<dbReference type="Pfam" id="PF00293">
    <property type="entry name" value="NUDIX"/>
    <property type="match status" value="1"/>
</dbReference>
<dbReference type="EMBL" id="QVFU01000057">
    <property type="protein sequence ID" value="RFS43496.1"/>
    <property type="molecule type" value="Genomic_DNA"/>
</dbReference>
<dbReference type="SUPFAM" id="SSF81301">
    <property type="entry name" value="Nucleotidyltransferase"/>
    <property type="match status" value="1"/>
</dbReference>
<comment type="caution">
    <text evidence="3">The sequence shown here is derived from an EMBL/GenBank/DDBJ whole genome shotgun (WGS) entry which is preliminary data.</text>
</comment>
<protein>
    <submittedName>
        <fullName evidence="3">NUDIX domain-containing protein</fullName>
    </submittedName>
</protein>
<keyword evidence="4" id="KW-1185">Reference proteome</keyword>
<dbReference type="GO" id="GO:0006167">
    <property type="term" value="P:AMP biosynthetic process"/>
    <property type="evidence" value="ECO:0007669"/>
    <property type="project" value="TreeGrafter"/>
</dbReference>
<organism evidence="3 4">
    <name type="scientific">Micromonospora craniellae</name>
    <dbReference type="NCBI Taxonomy" id="2294034"/>
    <lineage>
        <taxon>Bacteria</taxon>
        <taxon>Bacillati</taxon>
        <taxon>Actinomycetota</taxon>
        <taxon>Actinomycetes</taxon>
        <taxon>Micromonosporales</taxon>
        <taxon>Micromonosporaceae</taxon>
        <taxon>Micromonospora</taxon>
    </lineage>
</organism>
<evidence type="ECO:0000313" key="3">
    <source>
        <dbReference type="EMBL" id="RFS43496.1"/>
    </source>
</evidence>
<dbReference type="InterPro" id="IPR043519">
    <property type="entry name" value="NT_sf"/>
</dbReference>
<name>A0A372FSE1_9ACTN</name>
<dbReference type="Gene3D" id="3.90.79.10">
    <property type="entry name" value="Nucleoside Triphosphate Pyrophosphohydrolase"/>
    <property type="match status" value="1"/>
</dbReference>
<accession>A0A372FSE1</accession>
<gene>
    <name evidence="3" type="ORF">D0Q02_27450</name>
</gene>
<sequence length="427" mass="46380">MSGRHPRQGLRCTHNPIMAGMTYLSSVPHRRVSPSHNAPSRLPDGLLEQIRTTGERQVVAPKGRIEPGESPLIAAAREVSEEAGLHDMRYVAFLGQEAYRFTDHDGTPARKTVDWFLVAATDTTATARQAEGFVAAQWHDLPDALTAASHASFHKYVRRADEIIAWRRSGPLDYSDTLSQAVWGFSRQANALLAKHPGAGAALCGSGARGDFIEGWSDLDLIAWGLESASPAAVALRQFADEVSHQTGIRISLHLARSDGDGADGLERLHAMKLHAVLRRTHIDVPIVAGTRAASLPEVPHTANLAADIGHLRDFAYLRQAATPADIDRIDRARRTLAVLSSAARQTALTVDAHGLLRLPDVVATLDQHWPGTEAARLLDDYDAYRRTGAANLIRAEQLASQVPPALEELHHLAAARDSRRTTIQAT</sequence>